<comment type="caution">
    <text evidence="3">The sequence shown here is derived from an EMBL/GenBank/DDBJ whole genome shotgun (WGS) entry which is preliminary data.</text>
</comment>
<dbReference type="EMBL" id="RRYP01011370">
    <property type="protein sequence ID" value="TNV77778.1"/>
    <property type="molecule type" value="Genomic_DNA"/>
</dbReference>
<feature type="region of interest" description="Disordered" evidence="2">
    <location>
        <begin position="1"/>
        <end position="35"/>
    </location>
</feature>
<evidence type="ECO:0000313" key="3">
    <source>
        <dbReference type="EMBL" id="TNV77778.1"/>
    </source>
</evidence>
<keyword evidence="1" id="KW-0175">Coiled coil</keyword>
<protein>
    <submittedName>
        <fullName evidence="3">Uncharacterized protein</fullName>
    </submittedName>
</protein>
<reference evidence="3" key="1">
    <citation type="submission" date="2019-06" db="EMBL/GenBank/DDBJ databases">
        <authorList>
            <person name="Zheng W."/>
        </authorList>
    </citation>
    <scope>NUCLEOTIDE SEQUENCE</scope>
    <source>
        <strain evidence="3">QDHG01</strain>
    </source>
</reference>
<feature type="compositionally biased region" description="Polar residues" evidence="2">
    <location>
        <begin position="1"/>
        <end position="17"/>
    </location>
</feature>
<feature type="compositionally biased region" description="Basic and acidic residues" evidence="2">
    <location>
        <begin position="19"/>
        <end position="35"/>
    </location>
</feature>
<dbReference type="AlphaFoldDB" id="A0A8J8T186"/>
<accession>A0A8J8T186</accession>
<evidence type="ECO:0000256" key="2">
    <source>
        <dbReference type="SAM" id="MobiDB-lite"/>
    </source>
</evidence>
<feature type="coiled-coil region" evidence="1">
    <location>
        <begin position="96"/>
        <end position="137"/>
    </location>
</feature>
<gene>
    <name evidence="3" type="ORF">FGO68_gene1930</name>
</gene>
<evidence type="ECO:0000313" key="4">
    <source>
        <dbReference type="Proteomes" id="UP000785679"/>
    </source>
</evidence>
<organism evidence="3 4">
    <name type="scientific">Halteria grandinella</name>
    <dbReference type="NCBI Taxonomy" id="5974"/>
    <lineage>
        <taxon>Eukaryota</taxon>
        <taxon>Sar</taxon>
        <taxon>Alveolata</taxon>
        <taxon>Ciliophora</taxon>
        <taxon>Intramacronucleata</taxon>
        <taxon>Spirotrichea</taxon>
        <taxon>Stichotrichia</taxon>
        <taxon>Sporadotrichida</taxon>
        <taxon>Halteriidae</taxon>
        <taxon>Halteria</taxon>
    </lineage>
</organism>
<proteinExistence type="predicted"/>
<evidence type="ECO:0000256" key="1">
    <source>
        <dbReference type="SAM" id="Coils"/>
    </source>
</evidence>
<keyword evidence="4" id="KW-1185">Reference proteome</keyword>
<name>A0A8J8T186_HALGN</name>
<sequence length="152" mass="17539">MDPSESTRTFATDSTVAASEDRRDDEEHKRSPISMEELRQEIAANDLKLASLMAEERRIEVESMQTIHQEQIETEKLWIHKYQESLDVKDKRLGEISESLAKLGQVEDTIADLENDMEEMEDFIAKLEKKVEGVKIDEEEPVVQGDDDDEKE</sequence>
<dbReference type="Proteomes" id="UP000785679">
    <property type="component" value="Unassembled WGS sequence"/>
</dbReference>